<name>A0ABV7XIF6_9GAMM</name>
<proteinExistence type="predicted"/>
<keyword evidence="1" id="KW-1133">Transmembrane helix</keyword>
<organism evidence="2 3">
    <name type="scientific">Luteimonas soli</name>
    <dbReference type="NCBI Taxonomy" id="1648966"/>
    <lineage>
        <taxon>Bacteria</taxon>
        <taxon>Pseudomonadati</taxon>
        <taxon>Pseudomonadota</taxon>
        <taxon>Gammaproteobacteria</taxon>
        <taxon>Lysobacterales</taxon>
        <taxon>Lysobacteraceae</taxon>
        <taxon>Luteimonas</taxon>
    </lineage>
</organism>
<evidence type="ECO:0000313" key="3">
    <source>
        <dbReference type="Proteomes" id="UP001595705"/>
    </source>
</evidence>
<sequence length="136" mass="14219">MKRIPGLQLLREPKLGHVATLLGMLMFASVHRGAEALNAAQELQVNTFAAIGALALLVAMGLGLVQLVLHNARIPLLVALGGTAAAIYVPSSWALALLAFALLLPLTVLATTPSTARLRATRLRESGTGDPPENRA</sequence>
<keyword evidence="1" id="KW-0472">Membrane</keyword>
<accession>A0ABV7XIF6</accession>
<keyword evidence="3" id="KW-1185">Reference proteome</keyword>
<comment type="caution">
    <text evidence="2">The sequence shown here is derived from an EMBL/GenBank/DDBJ whole genome shotgun (WGS) entry which is preliminary data.</text>
</comment>
<reference evidence="3" key="1">
    <citation type="journal article" date="2019" name="Int. J. Syst. Evol. Microbiol.">
        <title>The Global Catalogue of Microorganisms (GCM) 10K type strain sequencing project: providing services to taxonomists for standard genome sequencing and annotation.</title>
        <authorList>
            <consortium name="The Broad Institute Genomics Platform"/>
            <consortium name="The Broad Institute Genome Sequencing Center for Infectious Disease"/>
            <person name="Wu L."/>
            <person name="Ma J."/>
        </authorList>
    </citation>
    <scope>NUCLEOTIDE SEQUENCE [LARGE SCALE GENOMIC DNA]</scope>
    <source>
        <strain evidence="3">KCTC 42441</strain>
    </source>
</reference>
<dbReference type="RefSeq" id="WP_386742241.1">
    <property type="nucleotide sequence ID" value="NZ_JBHRYA010000002.1"/>
</dbReference>
<keyword evidence="1" id="KW-0812">Transmembrane</keyword>
<dbReference type="EMBL" id="JBHRYA010000002">
    <property type="protein sequence ID" value="MFC3715142.1"/>
    <property type="molecule type" value="Genomic_DNA"/>
</dbReference>
<protein>
    <submittedName>
        <fullName evidence="2">Uncharacterized protein</fullName>
    </submittedName>
</protein>
<feature type="transmembrane region" description="Helical" evidence="1">
    <location>
        <begin position="95"/>
        <end position="116"/>
    </location>
</feature>
<dbReference type="Proteomes" id="UP001595705">
    <property type="component" value="Unassembled WGS sequence"/>
</dbReference>
<feature type="transmembrane region" description="Helical" evidence="1">
    <location>
        <begin position="43"/>
        <end position="65"/>
    </location>
</feature>
<gene>
    <name evidence="2" type="ORF">ACFONC_03130</name>
</gene>
<evidence type="ECO:0000313" key="2">
    <source>
        <dbReference type="EMBL" id="MFC3715142.1"/>
    </source>
</evidence>
<evidence type="ECO:0000256" key="1">
    <source>
        <dbReference type="SAM" id="Phobius"/>
    </source>
</evidence>